<gene>
    <name evidence="1" type="ORF">NQ176_g10967</name>
</gene>
<evidence type="ECO:0000313" key="2">
    <source>
        <dbReference type="Proteomes" id="UP001143910"/>
    </source>
</evidence>
<comment type="caution">
    <text evidence="1">The sequence shown here is derived from an EMBL/GenBank/DDBJ whole genome shotgun (WGS) entry which is preliminary data.</text>
</comment>
<dbReference type="Proteomes" id="UP001143910">
    <property type="component" value="Unassembled WGS sequence"/>
</dbReference>
<name>A0ACC1MCP6_9HYPO</name>
<reference evidence="1" key="1">
    <citation type="submission" date="2022-08" db="EMBL/GenBank/DDBJ databases">
        <title>Genome Sequence of Lecanicillium fungicola.</title>
        <authorList>
            <person name="Buettner E."/>
        </authorList>
    </citation>
    <scope>NUCLEOTIDE SEQUENCE</scope>
    <source>
        <strain evidence="1">Babe33</strain>
    </source>
</reference>
<organism evidence="1 2">
    <name type="scientific">Zarea fungicola</name>
    <dbReference type="NCBI Taxonomy" id="93591"/>
    <lineage>
        <taxon>Eukaryota</taxon>
        <taxon>Fungi</taxon>
        <taxon>Dikarya</taxon>
        <taxon>Ascomycota</taxon>
        <taxon>Pezizomycotina</taxon>
        <taxon>Sordariomycetes</taxon>
        <taxon>Hypocreomycetidae</taxon>
        <taxon>Hypocreales</taxon>
        <taxon>Cordycipitaceae</taxon>
        <taxon>Zarea</taxon>
    </lineage>
</organism>
<proteinExistence type="predicted"/>
<sequence length="97" mass="11390">MVSRDHVLRERHVSHYEVDSASRRTRRVAADADTGHAYYMHSQPIRVSETRMPTSYREANYTGMHSAARGYANPKTSKYQDIQYSDHHYPYREAVRT</sequence>
<keyword evidence="2" id="KW-1185">Reference proteome</keyword>
<dbReference type="EMBL" id="JANJQO010003314">
    <property type="protein sequence ID" value="KAJ2961978.1"/>
    <property type="molecule type" value="Genomic_DNA"/>
</dbReference>
<protein>
    <submittedName>
        <fullName evidence="1">Uncharacterized protein</fullName>
    </submittedName>
</protein>
<accession>A0ACC1MCP6</accession>
<evidence type="ECO:0000313" key="1">
    <source>
        <dbReference type="EMBL" id="KAJ2961978.1"/>
    </source>
</evidence>